<feature type="domain" description="SigF-like NTF2-like" evidence="1">
    <location>
        <begin position="1"/>
        <end position="166"/>
    </location>
</feature>
<gene>
    <name evidence="2" type="ORF">BU16DRAFT_527387</name>
</gene>
<evidence type="ECO:0000313" key="3">
    <source>
        <dbReference type="Proteomes" id="UP000799750"/>
    </source>
</evidence>
<name>A0A6A6QU03_9PEZI</name>
<dbReference type="PANTHER" id="PTHR35393:SF1">
    <property type="entry name" value="SNOAL-LIKE DOMAIN-CONTAINING PROTEIN"/>
    <property type="match status" value="1"/>
</dbReference>
<proteinExistence type="predicted"/>
<evidence type="ECO:0000259" key="1">
    <source>
        <dbReference type="Pfam" id="PF24840"/>
    </source>
</evidence>
<protein>
    <recommendedName>
        <fullName evidence="1">SigF-like NTF2-like domain-containing protein</fullName>
    </recommendedName>
</protein>
<keyword evidence="3" id="KW-1185">Reference proteome</keyword>
<dbReference type="EMBL" id="MU004189">
    <property type="protein sequence ID" value="KAF2495594.1"/>
    <property type="molecule type" value="Genomic_DNA"/>
</dbReference>
<reference evidence="2" key="1">
    <citation type="journal article" date="2020" name="Stud. Mycol.">
        <title>101 Dothideomycetes genomes: a test case for predicting lifestyles and emergence of pathogens.</title>
        <authorList>
            <person name="Haridas S."/>
            <person name="Albert R."/>
            <person name="Binder M."/>
            <person name="Bloem J."/>
            <person name="Labutti K."/>
            <person name="Salamov A."/>
            <person name="Andreopoulos B."/>
            <person name="Baker S."/>
            <person name="Barry K."/>
            <person name="Bills G."/>
            <person name="Bluhm B."/>
            <person name="Cannon C."/>
            <person name="Castanera R."/>
            <person name="Culley D."/>
            <person name="Daum C."/>
            <person name="Ezra D."/>
            <person name="Gonzalez J."/>
            <person name="Henrissat B."/>
            <person name="Kuo A."/>
            <person name="Liang C."/>
            <person name="Lipzen A."/>
            <person name="Lutzoni F."/>
            <person name="Magnuson J."/>
            <person name="Mondo S."/>
            <person name="Nolan M."/>
            <person name="Ohm R."/>
            <person name="Pangilinan J."/>
            <person name="Park H.-J."/>
            <person name="Ramirez L."/>
            <person name="Alfaro M."/>
            <person name="Sun H."/>
            <person name="Tritt A."/>
            <person name="Yoshinaga Y."/>
            <person name="Zwiers L.-H."/>
            <person name="Turgeon B."/>
            <person name="Goodwin S."/>
            <person name="Spatafora J."/>
            <person name="Crous P."/>
            <person name="Grigoriev I."/>
        </authorList>
    </citation>
    <scope>NUCLEOTIDE SEQUENCE</scope>
    <source>
        <strain evidence="2">CBS 269.34</strain>
    </source>
</reference>
<sequence length="196" mass="22438">MENPVDEISGVIHSLTQDPTPQQMDTIETYFTPDATFTHPFCRTLASDSKTQITYIYRWYKIMSPNIDITIKSVAFDKQNLTLYVSMSQVFKLFIVPFYKAPVSLVTVLQLERRDKKYYIASQNDLYQTDEFVKFVAPWGGASLVRLWQLVATPFCVLGVWLLWPLGVLFDLVVRPEGTQKVVGARGEVKELGNKD</sequence>
<dbReference type="Pfam" id="PF24840">
    <property type="entry name" value="NTF2_SigF"/>
    <property type="match status" value="1"/>
</dbReference>
<dbReference type="Proteomes" id="UP000799750">
    <property type="component" value="Unassembled WGS sequence"/>
</dbReference>
<dbReference type="InterPro" id="IPR057514">
    <property type="entry name" value="NTF2_SigF"/>
</dbReference>
<dbReference type="AlphaFoldDB" id="A0A6A6QU03"/>
<dbReference type="PANTHER" id="PTHR35393">
    <property type="entry name" value="CHROMOSOME 1, WHOLE GENOME SHOTGUN SEQUENCE"/>
    <property type="match status" value="1"/>
</dbReference>
<accession>A0A6A6QU03</accession>
<evidence type="ECO:0000313" key="2">
    <source>
        <dbReference type="EMBL" id="KAF2495594.1"/>
    </source>
</evidence>
<dbReference type="OrthoDB" id="2344312at2759"/>
<organism evidence="2 3">
    <name type="scientific">Lophium mytilinum</name>
    <dbReference type="NCBI Taxonomy" id="390894"/>
    <lineage>
        <taxon>Eukaryota</taxon>
        <taxon>Fungi</taxon>
        <taxon>Dikarya</taxon>
        <taxon>Ascomycota</taxon>
        <taxon>Pezizomycotina</taxon>
        <taxon>Dothideomycetes</taxon>
        <taxon>Pleosporomycetidae</taxon>
        <taxon>Mytilinidiales</taxon>
        <taxon>Mytilinidiaceae</taxon>
        <taxon>Lophium</taxon>
    </lineage>
</organism>